<protein>
    <submittedName>
        <fullName evidence="3">PepSY domain-containing protein</fullName>
    </submittedName>
</protein>
<keyword evidence="2" id="KW-0812">Transmembrane</keyword>
<dbReference type="EMBL" id="JAIOUQ010000005">
    <property type="protein sequence ID" value="MBZ2165470.1"/>
    <property type="molecule type" value="Genomic_DNA"/>
</dbReference>
<evidence type="ECO:0000256" key="2">
    <source>
        <dbReference type="SAM" id="Phobius"/>
    </source>
</evidence>
<proteinExistence type="predicted"/>
<evidence type="ECO:0000313" key="4">
    <source>
        <dbReference type="Proteomes" id="UP000825933"/>
    </source>
</evidence>
<keyword evidence="2" id="KW-1133">Transmembrane helix</keyword>
<accession>A0A8T5UWC6</accession>
<sequence>MDKLNVVLIIAVIILVGMLGAAFGYMFLTNMNKTGNNSTLNQTNGTNVTNSTIPYTSEYISFSKAKSIAKSDAGKGVVTSDPILVKAKNGDAVYYSTYTYNGANIGGIIINAKTGAVLSNQQNIPTDTQNNNYNNNKNYDTGSSDSGSSDSGSSDSGSSGHWEPDPNNPDNEIWVTN</sequence>
<comment type="caution">
    <text evidence="3">The sequence shown here is derived from an EMBL/GenBank/DDBJ whole genome shotgun (WGS) entry which is preliminary data.</text>
</comment>
<reference evidence="4" key="1">
    <citation type="journal article" date="2022" name="Microbiol. Resour. Announc.">
        <title>Draft Genome Sequence of a Methanogenic Archaeon from West Spitsbergen Permafrost.</title>
        <authorList>
            <person name="Trubitsyn V."/>
            <person name="Rivkina E."/>
            <person name="Shcherbakova V."/>
        </authorList>
    </citation>
    <scope>NUCLEOTIDE SEQUENCE [LARGE SCALE GENOMIC DNA]</scope>
    <source>
        <strain evidence="4">VT</strain>
    </source>
</reference>
<name>A0A8T5UWC6_9EURY</name>
<organism evidence="3 4">
    <name type="scientific">Methanobacterium spitsbergense</name>
    <dbReference type="NCBI Taxonomy" id="2874285"/>
    <lineage>
        <taxon>Archaea</taxon>
        <taxon>Methanobacteriati</taxon>
        <taxon>Methanobacteriota</taxon>
        <taxon>Methanomada group</taxon>
        <taxon>Methanobacteria</taxon>
        <taxon>Methanobacteriales</taxon>
        <taxon>Methanobacteriaceae</taxon>
        <taxon>Methanobacterium</taxon>
    </lineage>
</organism>
<feature type="compositionally biased region" description="Polar residues" evidence="1">
    <location>
        <begin position="168"/>
        <end position="177"/>
    </location>
</feature>
<feature type="transmembrane region" description="Helical" evidence="2">
    <location>
        <begin position="6"/>
        <end position="28"/>
    </location>
</feature>
<dbReference type="Proteomes" id="UP000825933">
    <property type="component" value="Unassembled WGS sequence"/>
</dbReference>
<feature type="region of interest" description="Disordered" evidence="1">
    <location>
        <begin position="122"/>
        <end position="177"/>
    </location>
</feature>
<keyword evidence="4" id="KW-1185">Reference proteome</keyword>
<dbReference type="RefSeq" id="WP_223791097.1">
    <property type="nucleotide sequence ID" value="NZ_JAIOUQ010000005.1"/>
</dbReference>
<dbReference type="AlphaFoldDB" id="A0A8T5UWC6"/>
<evidence type="ECO:0000313" key="3">
    <source>
        <dbReference type="EMBL" id="MBZ2165470.1"/>
    </source>
</evidence>
<feature type="compositionally biased region" description="Low complexity" evidence="1">
    <location>
        <begin position="130"/>
        <end position="160"/>
    </location>
</feature>
<keyword evidence="2" id="KW-0472">Membrane</keyword>
<gene>
    <name evidence="3" type="ORF">K8N75_05380</name>
</gene>
<evidence type="ECO:0000256" key="1">
    <source>
        <dbReference type="SAM" id="MobiDB-lite"/>
    </source>
</evidence>